<dbReference type="Pfam" id="PF11951">
    <property type="entry name" value="Fungal_trans_2"/>
    <property type="match status" value="2"/>
</dbReference>
<dbReference type="HOGENOM" id="CLU_031387_0_0_1"/>
<evidence type="ECO:0000313" key="2">
    <source>
        <dbReference type="Proteomes" id="UP000027920"/>
    </source>
</evidence>
<organism evidence="1 2">
    <name type="scientific">Exophiala aquamarina CBS 119918</name>
    <dbReference type="NCBI Taxonomy" id="1182545"/>
    <lineage>
        <taxon>Eukaryota</taxon>
        <taxon>Fungi</taxon>
        <taxon>Dikarya</taxon>
        <taxon>Ascomycota</taxon>
        <taxon>Pezizomycotina</taxon>
        <taxon>Eurotiomycetes</taxon>
        <taxon>Chaetothyriomycetidae</taxon>
        <taxon>Chaetothyriales</taxon>
        <taxon>Herpotrichiellaceae</taxon>
        <taxon>Exophiala</taxon>
    </lineage>
</organism>
<dbReference type="InterPro" id="IPR021858">
    <property type="entry name" value="Fun_TF"/>
</dbReference>
<evidence type="ECO:0000313" key="1">
    <source>
        <dbReference type="EMBL" id="KEF51703.1"/>
    </source>
</evidence>
<dbReference type="RefSeq" id="XP_013254293.1">
    <property type="nucleotide sequence ID" value="XM_013398839.1"/>
</dbReference>
<protein>
    <submittedName>
        <fullName evidence="1">Uncharacterized protein</fullName>
    </submittedName>
</protein>
<accession>A0A072NXF0</accession>
<proteinExistence type="predicted"/>
<dbReference type="OrthoDB" id="5386330at2759"/>
<dbReference type="STRING" id="1182545.A0A072NXF0"/>
<dbReference type="GeneID" id="25287232"/>
<dbReference type="AlphaFoldDB" id="A0A072NXF0"/>
<keyword evidence="2" id="KW-1185">Reference proteome</keyword>
<comment type="caution">
    <text evidence="1">The sequence shown here is derived from an EMBL/GenBank/DDBJ whole genome shotgun (WGS) entry which is preliminary data.</text>
</comment>
<dbReference type="VEuPathDB" id="FungiDB:A1O9_12338"/>
<gene>
    <name evidence="1" type="ORF">A1O9_12338</name>
</gene>
<sequence length="310" mass="34956">MALTGSVSRKIAGEMVAIDDRRNGWRYLVLPIAQEDELVNDAVLSAAAFHFSVNVNAQFLDPGAVYQSAIRKLRLRQDMTCYNVVEQQKILLSLLVLLVAAVVSGSSDFRTIFGLLEGALYALGGEDRISHGELGRFVVWQIRKYRGWVSPHLSLEHGVKRLHQSVTKPYKSDGWEDISQGCLLYPKFESSWSLIYKLNEQACNIYVMRALAEPGTPPYTDLVDRFINTLELLPPDSPGMYLVPFTIFLAAAESSEVTQHELFENVLLEHSKRTGFANLPLALRFLREIWSGSRYLAWTEAFTKLPVFVV</sequence>
<name>A0A072NXF0_9EURO</name>
<dbReference type="EMBL" id="AMGV01000022">
    <property type="protein sequence ID" value="KEF51703.1"/>
    <property type="molecule type" value="Genomic_DNA"/>
</dbReference>
<dbReference type="Proteomes" id="UP000027920">
    <property type="component" value="Unassembled WGS sequence"/>
</dbReference>
<reference evidence="1 2" key="1">
    <citation type="submission" date="2013-03" db="EMBL/GenBank/DDBJ databases">
        <title>The Genome Sequence of Exophiala aquamarina CBS 119918.</title>
        <authorList>
            <consortium name="The Broad Institute Genomics Platform"/>
            <person name="Cuomo C."/>
            <person name="de Hoog S."/>
            <person name="Gorbushina A."/>
            <person name="Walker B."/>
            <person name="Young S.K."/>
            <person name="Zeng Q."/>
            <person name="Gargeya S."/>
            <person name="Fitzgerald M."/>
            <person name="Haas B."/>
            <person name="Abouelleil A."/>
            <person name="Allen A.W."/>
            <person name="Alvarado L."/>
            <person name="Arachchi H.M."/>
            <person name="Berlin A.M."/>
            <person name="Chapman S.B."/>
            <person name="Gainer-Dewar J."/>
            <person name="Goldberg J."/>
            <person name="Griggs A."/>
            <person name="Gujja S."/>
            <person name="Hansen M."/>
            <person name="Howarth C."/>
            <person name="Imamovic A."/>
            <person name="Ireland A."/>
            <person name="Larimer J."/>
            <person name="McCowan C."/>
            <person name="Murphy C."/>
            <person name="Pearson M."/>
            <person name="Poon T.W."/>
            <person name="Priest M."/>
            <person name="Roberts A."/>
            <person name="Saif S."/>
            <person name="Shea T."/>
            <person name="Sisk P."/>
            <person name="Sykes S."/>
            <person name="Wortman J."/>
            <person name="Nusbaum C."/>
            <person name="Birren B."/>
        </authorList>
    </citation>
    <scope>NUCLEOTIDE SEQUENCE [LARGE SCALE GENOMIC DNA]</scope>
    <source>
        <strain evidence="1 2">CBS 119918</strain>
    </source>
</reference>